<evidence type="ECO:0000256" key="3">
    <source>
        <dbReference type="ARBA" id="ARBA00023163"/>
    </source>
</evidence>
<accession>A0A9W9F1M9</accession>
<sequence>MPSRRSHTKSRKGCSECKRRHVKCDEGAPKCSLCKKRKLECVYPPPNSDADSPRGSSIAQDGSDSGALTPGGDSPWQTRMVEMRLFHQYLTATYHTLAQDGLSGYHLSISIPRMATSFPYLLDSLLALSALHLATAEPENRRLMVDAALRYQSQACSGLGKVLSDISPPDYEPAFVSSIFIMLFATGLPVVSLENRPVDPLSAVLEVRTLITGCAMLFNRINEMGTDGELDSWLCVPETEERLTEKKAQEYDPLQANDFIDPDIESFSSDDSLEDISKLFDLHRSIMQSLEQLRSTVDTPTSPNQGLYQTTWKLLWQAIEPWPKIGSHGGVISWPLFITDEYLNLLQNGDWMARVLFLHYGVAMRLLCNRWYVRDWGRRLVMATLEPLGEIPPEWSATISWMKQAVEIRS</sequence>
<reference evidence="7" key="2">
    <citation type="journal article" date="2023" name="IMA Fungus">
        <title>Comparative genomic study of the Penicillium genus elucidates a diverse pangenome and 15 lateral gene transfer events.</title>
        <authorList>
            <person name="Petersen C."/>
            <person name="Sorensen T."/>
            <person name="Nielsen M.R."/>
            <person name="Sondergaard T.E."/>
            <person name="Sorensen J.L."/>
            <person name="Fitzpatrick D.A."/>
            <person name="Frisvad J.C."/>
            <person name="Nielsen K.L."/>
        </authorList>
    </citation>
    <scope>NUCLEOTIDE SEQUENCE</scope>
    <source>
        <strain evidence="7">IBT 34128</strain>
    </source>
</reference>
<evidence type="ECO:0000313" key="8">
    <source>
        <dbReference type="Proteomes" id="UP001141434"/>
    </source>
</evidence>
<dbReference type="InterPro" id="IPR036864">
    <property type="entry name" value="Zn2-C6_fun-type_DNA-bd_sf"/>
</dbReference>
<feature type="region of interest" description="Disordered" evidence="5">
    <location>
        <begin position="45"/>
        <end position="74"/>
    </location>
</feature>
<evidence type="ECO:0000256" key="4">
    <source>
        <dbReference type="ARBA" id="ARBA00023242"/>
    </source>
</evidence>
<gene>
    <name evidence="7" type="ORF">NUU61_006888</name>
</gene>
<evidence type="ECO:0000256" key="2">
    <source>
        <dbReference type="ARBA" id="ARBA00023125"/>
    </source>
</evidence>
<proteinExistence type="predicted"/>
<keyword evidence="8" id="KW-1185">Reference proteome</keyword>
<feature type="domain" description="Zn(2)-C6 fungal-type" evidence="6">
    <location>
        <begin position="13"/>
        <end position="43"/>
    </location>
</feature>
<dbReference type="EMBL" id="JAPMSZ010000009">
    <property type="protein sequence ID" value="KAJ5092018.1"/>
    <property type="molecule type" value="Genomic_DNA"/>
</dbReference>
<dbReference type="Pfam" id="PF00172">
    <property type="entry name" value="Zn_clus"/>
    <property type="match status" value="1"/>
</dbReference>
<evidence type="ECO:0000256" key="1">
    <source>
        <dbReference type="ARBA" id="ARBA00023015"/>
    </source>
</evidence>
<dbReference type="Gene3D" id="4.10.240.10">
    <property type="entry name" value="Zn(2)-C6 fungal-type DNA-binding domain"/>
    <property type="match status" value="1"/>
</dbReference>
<keyword evidence="1" id="KW-0805">Transcription regulation</keyword>
<dbReference type="PROSITE" id="PS00463">
    <property type="entry name" value="ZN2_CY6_FUNGAL_1"/>
    <property type="match status" value="1"/>
</dbReference>
<keyword evidence="3" id="KW-0804">Transcription</keyword>
<keyword evidence="4" id="KW-0539">Nucleus</keyword>
<name>A0A9W9F1M9_9EURO</name>
<dbReference type="InterPro" id="IPR053157">
    <property type="entry name" value="Sterol_Uptake_Regulator"/>
</dbReference>
<dbReference type="PANTHER" id="PTHR47784">
    <property type="entry name" value="STEROL UPTAKE CONTROL PROTEIN 2"/>
    <property type="match status" value="1"/>
</dbReference>
<dbReference type="GO" id="GO:0001228">
    <property type="term" value="F:DNA-binding transcription activator activity, RNA polymerase II-specific"/>
    <property type="evidence" value="ECO:0007669"/>
    <property type="project" value="TreeGrafter"/>
</dbReference>
<evidence type="ECO:0000313" key="7">
    <source>
        <dbReference type="EMBL" id="KAJ5092018.1"/>
    </source>
</evidence>
<dbReference type="GO" id="GO:0003677">
    <property type="term" value="F:DNA binding"/>
    <property type="evidence" value="ECO:0007669"/>
    <property type="project" value="UniProtKB-KW"/>
</dbReference>
<feature type="compositionally biased region" description="Polar residues" evidence="5">
    <location>
        <begin position="54"/>
        <end position="63"/>
    </location>
</feature>
<organism evidence="7 8">
    <name type="scientific">Penicillium alfredii</name>
    <dbReference type="NCBI Taxonomy" id="1506179"/>
    <lineage>
        <taxon>Eukaryota</taxon>
        <taxon>Fungi</taxon>
        <taxon>Dikarya</taxon>
        <taxon>Ascomycota</taxon>
        <taxon>Pezizomycotina</taxon>
        <taxon>Eurotiomycetes</taxon>
        <taxon>Eurotiomycetidae</taxon>
        <taxon>Eurotiales</taxon>
        <taxon>Aspergillaceae</taxon>
        <taxon>Penicillium</taxon>
    </lineage>
</organism>
<dbReference type="AlphaFoldDB" id="A0A9W9F1M9"/>
<dbReference type="OrthoDB" id="4937900at2759"/>
<dbReference type="Pfam" id="PF11951">
    <property type="entry name" value="Fungal_trans_2"/>
    <property type="match status" value="1"/>
</dbReference>
<evidence type="ECO:0000256" key="5">
    <source>
        <dbReference type="SAM" id="MobiDB-lite"/>
    </source>
</evidence>
<dbReference type="SMART" id="SM00066">
    <property type="entry name" value="GAL4"/>
    <property type="match status" value="1"/>
</dbReference>
<keyword evidence="2" id="KW-0238">DNA-binding</keyword>
<dbReference type="GO" id="GO:0008270">
    <property type="term" value="F:zinc ion binding"/>
    <property type="evidence" value="ECO:0007669"/>
    <property type="project" value="InterPro"/>
</dbReference>
<dbReference type="GeneID" id="81396584"/>
<dbReference type="SUPFAM" id="SSF57701">
    <property type="entry name" value="Zn2/Cys6 DNA-binding domain"/>
    <property type="match status" value="1"/>
</dbReference>
<dbReference type="InterPro" id="IPR001138">
    <property type="entry name" value="Zn2Cys6_DnaBD"/>
</dbReference>
<dbReference type="PROSITE" id="PS50048">
    <property type="entry name" value="ZN2_CY6_FUNGAL_2"/>
    <property type="match status" value="1"/>
</dbReference>
<evidence type="ECO:0000259" key="6">
    <source>
        <dbReference type="PROSITE" id="PS50048"/>
    </source>
</evidence>
<dbReference type="RefSeq" id="XP_056510215.1">
    <property type="nucleotide sequence ID" value="XM_056657415.1"/>
</dbReference>
<dbReference type="InterPro" id="IPR021858">
    <property type="entry name" value="Fun_TF"/>
</dbReference>
<dbReference type="Proteomes" id="UP001141434">
    <property type="component" value="Unassembled WGS sequence"/>
</dbReference>
<protein>
    <recommendedName>
        <fullName evidence="6">Zn(2)-C6 fungal-type domain-containing protein</fullName>
    </recommendedName>
</protein>
<dbReference type="CDD" id="cd00067">
    <property type="entry name" value="GAL4"/>
    <property type="match status" value="1"/>
</dbReference>
<reference evidence="7" key="1">
    <citation type="submission" date="2022-11" db="EMBL/GenBank/DDBJ databases">
        <authorList>
            <person name="Petersen C."/>
        </authorList>
    </citation>
    <scope>NUCLEOTIDE SEQUENCE</scope>
    <source>
        <strain evidence="7">IBT 34128</strain>
    </source>
</reference>
<dbReference type="PANTHER" id="PTHR47784:SF14">
    <property type="entry name" value="ZN(II)2CYS6 TRANSCRIPTION FACTOR (EUROFUNG)"/>
    <property type="match status" value="1"/>
</dbReference>
<comment type="caution">
    <text evidence="7">The sequence shown here is derived from an EMBL/GenBank/DDBJ whole genome shotgun (WGS) entry which is preliminary data.</text>
</comment>